<evidence type="ECO:0000259" key="5">
    <source>
        <dbReference type="Pfam" id="PF00370"/>
    </source>
</evidence>
<dbReference type="PROSITE" id="PS00445">
    <property type="entry name" value="FGGY_KINASES_2"/>
    <property type="match status" value="1"/>
</dbReference>
<accession>A0A3M8ARA0</accession>
<dbReference type="PIRSF" id="PIRSF000538">
    <property type="entry name" value="GlpK"/>
    <property type="match status" value="1"/>
</dbReference>
<dbReference type="InterPro" id="IPR018483">
    <property type="entry name" value="Carb_kinase_FGGY_CS"/>
</dbReference>
<dbReference type="Pfam" id="PF02782">
    <property type="entry name" value="FGGY_C"/>
    <property type="match status" value="1"/>
</dbReference>
<comment type="similarity">
    <text evidence="1 4">Belongs to the FGGY kinase family.</text>
</comment>
<reference evidence="7 10" key="2">
    <citation type="submission" date="2019-06" db="EMBL/GenBank/DDBJ databases">
        <title>Whole genome shotgun sequence of Brevibacillus agri NBRC 15538.</title>
        <authorList>
            <person name="Hosoyama A."/>
            <person name="Uohara A."/>
            <person name="Ohji S."/>
            <person name="Ichikawa N."/>
        </authorList>
    </citation>
    <scope>NUCLEOTIDE SEQUENCE [LARGE SCALE GENOMIC DNA]</scope>
    <source>
        <strain evidence="7 10">NBRC 15538</strain>
    </source>
</reference>
<dbReference type="PANTHER" id="PTHR43095:SF3">
    <property type="entry name" value="L-XYLULOSE_3-KETO-L-GULONATE KINASE"/>
    <property type="match status" value="1"/>
</dbReference>
<evidence type="ECO:0000256" key="4">
    <source>
        <dbReference type="RuleBase" id="RU003733"/>
    </source>
</evidence>
<dbReference type="Proteomes" id="UP000276178">
    <property type="component" value="Unassembled WGS sequence"/>
</dbReference>
<dbReference type="InterPro" id="IPR000577">
    <property type="entry name" value="Carb_kinase_FGGY"/>
</dbReference>
<dbReference type="InterPro" id="IPR050406">
    <property type="entry name" value="FGGY_Carb_Kinase"/>
</dbReference>
<dbReference type="EMBL" id="RHHN01000048">
    <property type="protein sequence ID" value="RNB53187.1"/>
    <property type="molecule type" value="Genomic_DNA"/>
</dbReference>
<organism evidence="8 9">
    <name type="scientific">Brevibacillus agri</name>
    <dbReference type="NCBI Taxonomy" id="51101"/>
    <lineage>
        <taxon>Bacteria</taxon>
        <taxon>Bacillati</taxon>
        <taxon>Bacillota</taxon>
        <taxon>Bacilli</taxon>
        <taxon>Bacillales</taxon>
        <taxon>Paenibacillaceae</taxon>
        <taxon>Brevibacillus</taxon>
    </lineage>
</organism>
<dbReference type="EMBL" id="BJOD01000001">
    <property type="protein sequence ID" value="GED24169.1"/>
    <property type="molecule type" value="Genomic_DNA"/>
</dbReference>
<dbReference type="SUPFAM" id="SSF53067">
    <property type="entry name" value="Actin-like ATPase domain"/>
    <property type="match status" value="2"/>
</dbReference>
<dbReference type="Pfam" id="PF00370">
    <property type="entry name" value="FGGY_N"/>
    <property type="match status" value="1"/>
</dbReference>
<evidence type="ECO:0000256" key="2">
    <source>
        <dbReference type="ARBA" id="ARBA00022679"/>
    </source>
</evidence>
<evidence type="ECO:0000313" key="7">
    <source>
        <dbReference type="EMBL" id="GED24169.1"/>
    </source>
</evidence>
<dbReference type="Proteomes" id="UP000317180">
    <property type="component" value="Unassembled WGS sequence"/>
</dbReference>
<name>A0A3M8ARA0_9BACL</name>
<evidence type="ECO:0000259" key="6">
    <source>
        <dbReference type="Pfam" id="PF02782"/>
    </source>
</evidence>
<dbReference type="InterPro" id="IPR018484">
    <property type="entry name" value="FGGY_N"/>
</dbReference>
<feature type="domain" description="Carbohydrate kinase FGGY N-terminal" evidence="5">
    <location>
        <begin position="5"/>
        <end position="249"/>
    </location>
</feature>
<evidence type="ECO:0000256" key="3">
    <source>
        <dbReference type="ARBA" id="ARBA00022777"/>
    </source>
</evidence>
<dbReference type="RefSeq" id="WP_026557047.1">
    <property type="nucleotide sequence ID" value="NZ_BJOD01000001.1"/>
</dbReference>
<dbReference type="OrthoDB" id="9805576at2"/>
<dbReference type="InterPro" id="IPR043129">
    <property type="entry name" value="ATPase_NBD"/>
</dbReference>
<comment type="caution">
    <text evidence="8">The sequence shown here is derived from an EMBL/GenBank/DDBJ whole genome shotgun (WGS) entry which is preliminary data.</text>
</comment>
<dbReference type="GO" id="GO:0005975">
    <property type="term" value="P:carbohydrate metabolic process"/>
    <property type="evidence" value="ECO:0007669"/>
    <property type="project" value="InterPro"/>
</dbReference>
<evidence type="ECO:0000313" key="9">
    <source>
        <dbReference type="Proteomes" id="UP000276178"/>
    </source>
</evidence>
<dbReference type="GeneID" id="82812121"/>
<dbReference type="Gene3D" id="3.30.420.40">
    <property type="match status" value="2"/>
</dbReference>
<evidence type="ECO:0000313" key="10">
    <source>
        <dbReference type="Proteomes" id="UP000317180"/>
    </source>
</evidence>
<evidence type="ECO:0000313" key="8">
    <source>
        <dbReference type="EMBL" id="RNB53187.1"/>
    </source>
</evidence>
<gene>
    <name evidence="7" type="primary">lyx</name>
    <name evidence="7" type="ORF">BAG01nite_02710</name>
    <name evidence="8" type="ORF">EB820_16475</name>
</gene>
<keyword evidence="10" id="KW-1185">Reference proteome</keyword>
<reference evidence="8 9" key="1">
    <citation type="submission" date="2018-10" db="EMBL/GenBank/DDBJ databases">
        <title>Phylogenomics of Brevibacillus.</title>
        <authorList>
            <person name="Dunlap C."/>
        </authorList>
    </citation>
    <scope>NUCLEOTIDE SEQUENCE [LARGE SCALE GENOMIC DNA]</scope>
    <source>
        <strain evidence="8 9">NRRL NRS 1219</strain>
    </source>
</reference>
<protein>
    <submittedName>
        <fullName evidence="8">Carbohydrate kinase</fullName>
    </submittedName>
</protein>
<dbReference type="GO" id="GO:0016301">
    <property type="term" value="F:kinase activity"/>
    <property type="evidence" value="ECO:0007669"/>
    <property type="project" value="UniProtKB-KW"/>
</dbReference>
<dbReference type="InterPro" id="IPR018485">
    <property type="entry name" value="FGGY_C"/>
</dbReference>
<evidence type="ECO:0000256" key="1">
    <source>
        <dbReference type="ARBA" id="ARBA00009156"/>
    </source>
</evidence>
<proteinExistence type="inferred from homology"/>
<dbReference type="CDD" id="cd07802">
    <property type="entry name" value="ASKHA_NBD_FGGY_EcLyxK-like"/>
    <property type="match status" value="1"/>
</dbReference>
<dbReference type="AlphaFoldDB" id="A0A3M8ARA0"/>
<sequence>MAQFLIGIDNGGTVTKAAVYTIDGREVAVSSRKTAMLMPQPGHTERDMEELWKANVAVISDVLRQSGIDPHDVAGLAVTGHGNGLYLVDGEGQAVGNGIVSTDTRAKHLVEQWYADGTAERVLPKTMQSIWAGQPVALLRWLQEHRGELLEKARWILMCKDFIRYRLTGEAYAEVTDLSGTNLFNIKEVAYDRELLADFGLQGIFDKLPPVKYSADICGYVTEQAARETGLAVGTPVAGGLFDIDASAIASGVTDEDKLCVVAGTWSINEYITKEPVVDKDLFMTSIYCIPGYWLTLEGSPTSASNLEWFTNEFFSQEHDAAAKQGISVYELCNQMVAGTKPEDSHIVFFPFLFGSNVDANAKACFIGLNGWHTKAHMVRALYEGVVFGHRQHIDKLLVHRSRPKAVRLAGGATRSEEWMQMFADILQLPVEVVEGTEQGTLGASICAGVATKHFASFSEAAQSMVKISKTYTPNEQHQAIYEQKYQAYLEVLEALQPLWKKLS</sequence>
<feature type="domain" description="Carbohydrate kinase FGGY C-terminal" evidence="6">
    <location>
        <begin position="261"/>
        <end position="451"/>
    </location>
</feature>
<keyword evidence="3 4" id="KW-0418">Kinase</keyword>
<keyword evidence="2 4" id="KW-0808">Transferase</keyword>
<dbReference type="PANTHER" id="PTHR43095">
    <property type="entry name" value="SUGAR KINASE"/>
    <property type="match status" value="1"/>
</dbReference>
<dbReference type="GO" id="GO:0016773">
    <property type="term" value="F:phosphotransferase activity, alcohol group as acceptor"/>
    <property type="evidence" value="ECO:0007669"/>
    <property type="project" value="InterPro"/>
</dbReference>